<feature type="transmembrane region" description="Helical" evidence="14">
    <location>
        <begin position="551"/>
        <end position="573"/>
    </location>
</feature>
<dbReference type="GO" id="GO:0006147">
    <property type="term" value="P:guanine catabolic process"/>
    <property type="evidence" value="ECO:0007669"/>
    <property type="project" value="InterPro"/>
</dbReference>
<keyword evidence="14" id="KW-1133">Transmembrane helix</keyword>
<feature type="compositionally biased region" description="Basic and acidic residues" evidence="13">
    <location>
        <begin position="667"/>
        <end position="683"/>
    </location>
</feature>
<dbReference type="GO" id="GO:0008892">
    <property type="term" value="F:guanine deaminase activity"/>
    <property type="evidence" value="ECO:0007669"/>
    <property type="project" value="UniProtKB-EC"/>
</dbReference>
<comment type="caution">
    <text evidence="16">The sequence shown here is derived from an EMBL/GenBank/DDBJ whole genome shotgun (WGS) entry which is preliminary data.</text>
</comment>
<feature type="region of interest" description="Disordered" evidence="13">
    <location>
        <begin position="662"/>
        <end position="683"/>
    </location>
</feature>
<dbReference type="EC" id="3.5.4.3" evidence="5"/>
<comment type="pathway">
    <text evidence="2">Purine metabolism; guanine degradation; xanthine from guanine: step 1/1.</text>
</comment>
<dbReference type="FunFam" id="3.20.20.140:FF:000021">
    <property type="entry name" value="Guanine deaminase"/>
    <property type="match status" value="1"/>
</dbReference>
<evidence type="ECO:0000256" key="3">
    <source>
        <dbReference type="ARBA" id="ARBA00006745"/>
    </source>
</evidence>
<feature type="transmembrane region" description="Helical" evidence="14">
    <location>
        <begin position="625"/>
        <end position="651"/>
    </location>
</feature>
<feature type="transmembrane region" description="Helical" evidence="14">
    <location>
        <begin position="580"/>
        <end position="605"/>
    </location>
</feature>
<evidence type="ECO:0000313" key="17">
    <source>
        <dbReference type="Proteomes" id="UP000693738"/>
    </source>
</evidence>
<dbReference type="InterPro" id="IPR051607">
    <property type="entry name" value="Metallo-dep_hydrolases"/>
</dbReference>
<dbReference type="Pfam" id="PF01979">
    <property type="entry name" value="Amidohydro_1"/>
    <property type="match status" value="1"/>
</dbReference>
<comment type="subunit">
    <text evidence="4">Homodimer.</text>
</comment>
<dbReference type="PANTHER" id="PTHR11271:SF6">
    <property type="entry name" value="GUANINE DEAMINASE"/>
    <property type="match status" value="1"/>
</dbReference>
<evidence type="ECO:0000256" key="10">
    <source>
        <dbReference type="ARBA" id="ARBA00022833"/>
    </source>
</evidence>
<evidence type="ECO:0000256" key="4">
    <source>
        <dbReference type="ARBA" id="ARBA00011738"/>
    </source>
</evidence>
<evidence type="ECO:0000256" key="6">
    <source>
        <dbReference type="ARBA" id="ARBA00014514"/>
    </source>
</evidence>
<dbReference type="InterPro" id="IPR006680">
    <property type="entry name" value="Amidohydro-rel"/>
</dbReference>
<reference evidence="16" key="1">
    <citation type="submission" date="2021-05" db="EMBL/GenBank/DDBJ databases">
        <authorList>
            <person name="Khan N."/>
        </authorList>
    </citation>
    <scope>NUCLEOTIDE SEQUENCE</scope>
</reference>
<evidence type="ECO:0000256" key="1">
    <source>
        <dbReference type="ARBA" id="ARBA00001947"/>
    </source>
</evidence>
<evidence type="ECO:0000256" key="9">
    <source>
        <dbReference type="ARBA" id="ARBA00022801"/>
    </source>
</evidence>
<keyword evidence="7" id="KW-0597">Phosphoprotein</keyword>
<comment type="similarity">
    <text evidence="3">Belongs to the metallo-dependent hydrolases superfamily. ATZ/TRZ family.</text>
</comment>
<dbReference type="AlphaFoldDB" id="A0A8J2NDW0"/>
<dbReference type="PANTHER" id="PTHR11271">
    <property type="entry name" value="GUANINE DEAMINASE"/>
    <property type="match status" value="1"/>
</dbReference>
<evidence type="ECO:0000313" key="16">
    <source>
        <dbReference type="EMBL" id="CAG7564171.1"/>
    </source>
</evidence>
<dbReference type="EMBL" id="CAJSTJ010000162">
    <property type="protein sequence ID" value="CAG7564171.1"/>
    <property type="molecule type" value="Genomic_DNA"/>
</dbReference>
<evidence type="ECO:0000259" key="15">
    <source>
        <dbReference type="Pfam" id="PF01979"/>
    </source>
</evidence>
<name>A0A8J2NDW0_FUSEQ</name>
<keyword evidence="9" id="KW-0378">Hydrolase</keyword>
<comment type="function">
    <text evidence="11">Catalyzes the hydrolytic deamination of guanine, producing xanthine and ammonia.</text>
</comment>
<evidence type="ECO:0000256" key="2">
    <source>
        <dbReference type="ARBA" id="ARBA00004984"/>
    </source>
</evidence>
<feature type="transmembrane region" description="Helical" evidence="14">
    <location>
        <begin position="509"/>
        <end position="531"/>
    </location>
</feature>
<dbReference type="NCBIfam" id="TIGR02967">
    <property type="entry name" value="guan_deamin"/>
    <property type="match status" value="1"/>
</dbReference>
<accession>A0A8J2NDW0</accession>
<proteinExistence type="inferred from homology"/>
<evidence type="ECO:0000256" key="5">
    <source>
        <dbReference type="ARBA" id="ARBA00012781"/>
    </source>
</evidence>
<keyword evidence="10" id="KW-0862">Zinc</keyword>
<evidence type="ECO:0000256" key="11">
    <source>
        <dbReference type="ARBA" id="ARBA00056079"/>
    </source>
</evidence>
<keyword evidence="14" id="KW-0472">Membrane</keyword>
<dbReference type="GO" id="GO:0005829">
    <property type="term" value="C:cytosol"/>
    <property type="evidence" value="ECO:0007669"/>
    <property type="project" value="TreeGrafter"/>
</dbReference>
<protein>
    <recommendedName>
        <fullName evidence="6">Guanine deaminase</fullName>
        <ecNumber evidence="5">3.5.4.3</ecNumber>
    </recommendedName>
    <alternativeName>
        <fullName evidence="12">Guanine aminohydrolase</fullName>
    </alternativeName>
</protein>
<organism evidence="16 17">
    <name type="scientific">Fusarium equiseti</name>
    <name type="common">Fusarium scirpi</name>
    <dbReference type="NCBI Taxonomy" id="61235"/>
    <lineage>
        <taxon>Eukaryota</taxon>
        <taxon>Fungi</taxon>
        <taxon>Dikarya</taxon>
        <taxon>Ascomycota</taxon>
        <taxon>Pezizomycotina</taxon>
        <taxon>Sordariomycetes</taxon>
        <taxon>Hypocreomycetidae</taxon>
        <taxon>Hypocreales</taxon>
        <taxon>Nectriaceae</taxon>
        <taxon>Fusarium</taxon>
        <taxon>Fusarium incarnatum-equiseti species complex</taxon>
    </lineage>
</organism>
<dbReference type="GO" id="GO:0008270">
    <property type="term" value="F:zinc ion binding"/>
    <property type="evidence" value="ECO:0007669"/>
    <property type="project" value="InterPro"/>
</dbReference>
<sequence length="683" mass="75081">MHLLRDQDTGTPTMANSKKKVFLGTFVSSKSPKELDYHHDTLVCVDEEGKIVKVDHKGGDADRIGERLSETLGWKLNEVDVHVAKPGEFFFPGFVDSHVHASQYPNVGIFGKTTLLDWLEKYTFPLESSLKDLNKARRVYGSCVRRTLSHGTTTAAYYATIDVAATNLLADLCLEIGQRALVGRVCMDNPDFCPDYYRDESVEEGLEKTRQTIQHVKKIDPEFKLVSPVLTPRFAPTCSTESMKGLAKIQKEMDLPVQTHVSENEGEIDLVAELFPESESYTHVYDDCGLLTSKTILAHAVHLTEEEAKLIAQRGSKISHCPCSNSSLTSGSARVRWLWDKGITVGLGTDMSGGYSPSVLEAARQAALVSRHIAMGLKEDKERSKLTVEEVLYLATRGGAEVVGLGDRVGGFEQGMEFDAQLIRLGGVDMDGLAEEDGNVNIFGWETWEEKIAKWLFNGDDRNVKKVWLAGHTAHLEQISSTSKHHFYKMATATPSPGLSAKGAPKIPLWFTILRGATIVTSLGALIAAAYNISRLSSWSRYYGGDGPAGFIIFNAIFTWLTLGSMIALELFAPQLYIRLLFLGGLVLSSILWLAAWTWAAAWTADFYNVYVSYNIRRVKELDAWGGSMAAGTALGGVTWILIVVITVFYVKACLADPDGSTFAPKPKKDVEAAEPKSETTAA</sequence>
<evidence type="ECO:0000256" key="13">
    <source>
        <dbReference type="SAM" id="MobiDB-lite"/>
    </source>
</evidence>
<feature type="domain" description="Amidohydrolase-related" evidence="15">
    <location>
        <begin position="91"/>
        <end position="472"/>
    </location>
</feature>
<comment type="cofactor">
    <cofactor evidence="1">
        <name>Zn(2+)</name>
        <dbReference type="ChEBI" id="CHEBI:29105"/>
    </cofactor>
</comment>
<evidence type="ECO:0000256" key="12">
    <source>
        <dbReference type="ARBA" id="ARBA00083147"/>
    </source>
</evidence>
<dbReference type="InterPro" id="IPR014311">
    <property type="entry name" value="Guanine_deaminase"/>
</dbReference>
<keyword evidence="14" id="KW-0812">Transmembrane</keyword>
<keyword evidence="8" id="KW-0479">Metal-binding</keyword>
<evidence type="ECO:0000256" key="14">
    <source>
        <dbReference type="SAM" id="Phobius"/>
    </source>
</evidence>
<evidence type="ECO:0000256" key="8">
    <source>
        <dbReference type="ARBA" id="ARBA00022723"/>
    </source>
</evidence>
<evidence type="ECO:0000256" key="7">
    <source>
        <dbReference type="ARBA" id="ARBA00022553"/>
    </source>
</evidence>
<dbReference type="Proteomes" id="UP000693738">
    <property type="component" value="Unassembled WGS sequence"/>
</dbReference>
<gene>
    <name evidence="16" type="ORF">FEQUK3_LOCUS9841</name>
</gene>
<dbReference type="CDD" id="cd01303">
    <property type="entry name" value="GDEase"/>
    <property type="match status" value="1"/>
</dbReference>